<keyword evidence="3" id="KW-0238">DNA-binding</keyword>
<name>A0A9D4UST6_ADICA</name>
<feature type="region of interest" description="Disordered" evidence="6">
    <location>
        <begin position="683"/>
        <end position="722"/>
    </location>
</feature>
<accession>A0A9D4UST6</accession>
<feature type="region of interest" description="Disordered" evidence="6">
    <location>
        <begin position="437"/>
        <end position="501"/>
    </location>
</feature>
<comment type="subcellular location">
    <subcellularLocation>
        <location evidence="1">Nucleus</location>
    </subcellularLocation>
</comment>
<reference evidence="8" key="1">
    <citation type="submission" date="2021-01" db="EMBL/GenBank/DDBJ databases">
        <title>Adiantum capillus-veneris genome.</title>
        <authorList>
            <person name="Fang Y."/>
            <person name="Liao Q."/>
        </authorList>
    </citation>
    <scope>NUCLEOTIDE SEQUENCE</scope>
    <source>
        <strain evidence="8">H3</strain>
        <tissue evidence="8">Leaf</tissue>
    </source>
</reference>
<evidence type="ECO:0000259" key="7">
    <source>
        <dbReference type="PROSITE" id="PS51369"/>
    </source>
</evidence>
<feature type="region of interest" description="Disordered" evidence="6">
    <location>
        <begin position="648"/>
        <end position="668"/>
    </location>
</feature>
<feature type="compositionally biased region" description="Basic and acidic residues" evidence="6">
    <location>
        <begin position="201"/>
        <end position="212"/>
    </location>
</feature>
<evidence type="ECO:0000313" key="8">
    <source>
        <dbReference type="EMBL" id="KAI5072867.1"/>
    </source>
</evidence>
<evidence type="ECO:0000256" key="4">
    <source>
        <dbReference type="ARBA" id="ARBA00023163"/>
    </source>
</evidence>
<evidence type="ECO:0000313" key="9">
    <source>
        <dbReference type="Proteomes" id="UP000886520"/>
    </source>
</evidence>
<feature type="compositionally biased region" description="Low complexity" evidence="6">
    <location>
        <begin position="9"/>
        <end position="20"/>
    </location>
</feature>
<dbReference type="InterPro" id="IPR017887">
    <property type="entry name" value="TF_TCP_subgr"/>
</dbReference>
<dbReference type="GO" id="GO:0003700">
    <property type="term" value="F:DNA-binding transcription factor activity"/>
    <property type="evidence" value="ECO:0007669"/>
    <property type="project" value="InterPro"/>
</dbReference>
<dbReference type="Pfam" id="PF03634">
    <property type="entry name" value="TCP"/>
    <property type="match status" value="1"/>
</dbReference>
<proteinExistence type="predicted"/>
<organism evidence="8 9">
    <name type="scientific">Adiantum capillus-veneris</name>
    <name type="common">Maidenhair fern</name>
    <dbReference type="NCBI Taxonomy" id="13818"/>
    <lineage>
        <taxon>Eukaryota</taxon>
        <taxon>Viridiplantae</taxon>
        <taxon>Streptophyta</taxon>
        <taxon>Embryophyta</taxon>
        <taxon>Tracheophyta</taxon>
        <taxon>Polypodiopsida</taxon>
        <taxon>Polypodiidae</taxon>
        <taxon>Polypodiales</taxon>
        <taxon>Pteridineae</taxon>
        <taxon>Pteridaceae</taxon>
        <taxon>Vittarioideae</taxon>
        <taxon>Adiantum</taxon>
    </lineage>
</organism>
<dbReference type="EMBL" id="JABFUD020000012">
    <property type="protein sequence ID" value="KAI5072867.1"/>
    <property type="molecule type" value="Genomic_DNA"/>
</dbReference>
<dbReference type="PANTHER" id="PTHR31072:SF170">
    <property type="entry name" value="TRANSCRIPTION FACTOR TCP15-RELATED"/>
    <property type="match status" value="1"/>
</dbReference>
<feature type="domain" description="TCP" evidence="7">
    <location>
        <begin position="315"/>
        <end position="369"/>
    </location>
</feature>
<feature type="region of interest" description="Disordered" evidence="6">
    <location>
        <begin position="1"/>
        <end position="22"/>
    </location>
</feature>
<keyword evidence="9" id="KW-1185">Reference proteome</keyword>
<evidence type="ECO:0000256" key="6">
    <source>
        <dbReference type="SAM" id="MobiDB-lite"/>
    </source>
</evidence>
<evidence type="ECO:0000256" key="2">
    <source>
        <dbReference type="ARBA" id="ARBA00023015"/>
    </source>
</evidence>
<dbReference type="OrthoDB" id="1911901at2759"/>
<dbReference type="Proteomes" id="UP000886520">
    <property type="component" value="Chromosome 12"/>
</dbReference>
<protein>
    <recommendedName>
        <fullName evidence="7">TCP domain-containing protein</fullName>
    </recommendedName>
</protein>
<keyword evidence="4" id="KW-0804">Transcription</keyword>
<feature type="region of interest" description="Disordered" evidence="6">
    <location>
        <begin position="520"/>
        <end position="561"/>
    </location>
</feature>
<sequence length="722" mass="79102">MKQFTMSSPAAHHAPHDATPMRSLHFEPLPAADDCPDDEVSYTSMPLVSPNHHHRHHPHSASMMTSLDRLQFSKGMLNTTPLPSSSSSLVNLMVAATAEEGEPASVVLGLDCRLTNGRPLAKCEEGDAAVKMKEPLGMDGNCIRQGALEGQEDVLLRSKQMAMEGQRNPLAMELQRSEDLYRSKQIAAEDEKNQQFNAEGQHSKQLDVEPQRSRQLSIDRGQDVQRTNLEGERSQHSALEGKISNKLDMGAQTNRQTGVDVLKSHQSDVEAQKSKQLAMEEQFMVMEGHRNLQLALAEGTSIRGPVVKKPLRSSSKDRHTKVDGRGRRIRLPAMCAARVFQLTRELGHKSDGETIEWLLRHAEPSIIAATGTGTVPASMVLSSGSLPHKQHYVHGHKASFPCLSPTPHIFLAKKEMEVDGVAATGPLSQEVILDTKPNLEPDSQTSNGGSSGFAGLHWLTERGPPPEVRLQGGSSADEHAQRGPMSDAHAQRALSSDLQLQSKKRKKLKPAAFLASHVVKQESSHGDFEDIDGGLQQEEEDDDDDDDEDGESSPVFPTAKRSALYPHAVAMNTTEVTGGAAGAGMTNSGVLWSNNAVWNVPFAYHVGMTPLYMPRGNFSASLGIETPYQSFPVSTNFPSVTTHYSFLSPHQNDHDRLGSVNSPPSVSMEKSGYYTAVQNFQQRQQEEHVVSNHDGLQLNHPQRQQNEHQHDEDTAEETLTSS</sequence>
<evidence type="ECO:0000256" key="3">
    <source>
        <dbReference type="ARBA" id="ARBA00023125"/>
    </source>
</evidence>
<dbReference type="PANTHER" id="PTHR31072">
    <property type="entry name" value="TRANSCRIPTION FACTOR TCP4-RELATED"/>
    <property type="match status" value="1"/>
</dbReference>
<dbReference type="InterPro" id="IPR005333">
    <property type="entry name" value="Transcription_factor_TCP"/>
</dbReference>
<feature type="region of interest" description="Disordered" evidence="6">
    <location>
        <begin position="192"/>
        <end position="240"/>
    </location>
</feature>
<dbReference type="PROSITE" id="PS51369">
    <property type="entry name" value="TCP"/>
    <property type="match status" value="1"/>
</dbReference>
<dbReference type="AlphaFoldDB" id="A0A9D4UST6"/>
<keyword evidence="5" id="KW-0539">Nucleus</keyword>
<keyword evidence="2" id="KW-0805">Transcription regulation</keyword>
<evidence type="ECO:0000256" key="1">
    <source>
        <dbReference type="ARBA" id="ARBA00004123"/>
    </source>
</evidence>
<evidence type="ECO:0000256" key="5">
    <source>
        <dbReference type="ARBA" id="ARBA00023242"/>
    </source>
</evidence>
<gene>
    <name evidence="8" type="ORF">GOP47_0012973</name>
</gene>
<dbReference type="GO" id="GO:0005634">
    <property type="term" value="C:nucleus"/>
    <property type="evidence" value="ECO:0007669"/>
    <property type="project" value="UniProtKB-SubCell"/>
</dbReference>
<dbReference type="GO" id="GO:0043565">
    <property type="term" value="F:sequence-specific DNA binding"/>
    <property type="evidence" value="ECO:0007669"/>
    <property type="project" value="TreeGrafter"/>
</dbReference>
<comment type="caution">
    <text evidence="8">The sequence shown here is derived from an EMBL/GenBank/DDBJ whole genome shotgun (WGS) entry which is preliminary data.</text>
</comment>
<feature type="compositionally biased region" description="Acidic residues" evidence="6">
    <location>
        <begin position="529"/>
        <end position="551"/>
    </location>
</feature>